<feature type="domain" description="RRM" evidence="5">
    <location>
        <begin position="487"/>
        <end position="561"/>
    </location>
</feature>
<dbReference type="InterPro" id="IPR006536">
    <property type="entry name" value="HnRNP-L/PTB"/>
</dbReference>
<dbReference type="InterPro" id="IPR035979">
    <property type="entry name" value="RBD_domain_sf"/>
</dbReference>
<comment type="caution">
    <text evidence="6">The sequence shown here is derived from an EMBL/GenBank/DDBJ whole genome shotgun (WGS) entry which is preliminary data.</text>
</comment>
<dbReference type="SMART" id="SM00360">
    <property type="entry name" value="RRM"/>
    <property type="match status" value="4"/>
</dbReference>
<proteinExistence type="predicted"/>
<evidence type="ECO:0000259" key="5">
    <source>
        <dbReference type="PROSITE" id="PS50102"/>
    </source>
</evidence>
<evidence type="ECO:0000256" key="2">
    <source>
        <dbReference type="ARBA" id="ARBA00022737"/>
    </source>
</evidence>
<dbReference type="InterPro" id="IPR012677">
    <property type="entry name" value="Nucleotide-bd_a/b_plait_sf"/>
</dbReference>
<dbReference type="NCBIfam" id="TIGR01649">
    <property type="entry name" value="hnRNP-L_PTB"/>
    <property type="match status" value="1"/>
</dbReference>
<evidence type="ECO:0000313" key="6">
    <source>
        <dbReference type="EMBL" id="CAK8676223.1"/>
    </source>
</evidence>
<dbReference type="InterPro" id="IPR000504">
    <property type="entry name" value="RRM_dom"/>
</dbReference>
<sequence>MSVVFVPITGHPTAVQQVNVPTLHSQSTVCIAGQGQMPAQMLLSPPVPSYKAAVYSTATKRNNEESSHHLTGTIDNGAKKIKIDPSHISKVVHLRSLPADVRDNEVIQLGLSYGRVTNLLMLKGKNQAFLEMEDVDVAHQMVASSEFQPPVIRQRVVYVQFSNHKELKTDNSPNQMKIQALLKAMQQADGGTNHVLRAVVENMLYPITLDVLHTIFSRFGVVLKIITFNKNNQFQALIQLGDAVQAQTAKLSLDGQNIYNSCCCLRIEYSKLTSLNVKFNNDKSRDYTRSDLPPGEASTSILGSSSLQGVFSGAGLIPSPYANQGAMVAALQQSQLATLATNATSVLAEASLRNTAVATQLAAMVGVQNSVLHVSNLNEEMVTPQALFILFGVYGDVVRVKILYQKKSNALVQMSDYTQAQLVIKYLHGVVLFGCPLHIIMSKHSQVQMPREGQEMANLTQDYANSRLHRFKKPGSKNFQNIFPPSEVLHLSNIPSDITEEFLRKTFELHGSVLGFKFFVRDRRMALIKLSSTEESVKCLVLLHNFKLNDTHHLRVSFSKGQI</sequence>
<dbReference type="SUPFAM" id="SSF54928">
    <property type="entry name" value="RNA-binding domain, RBD"/>
    <property type="match status" value="3"/>
</dbReference>
<gene>
    <name evidence="6" type="ORF">CVLEPA_LOCUS5694</name>
</gene>
<keyword evidence="2" id="KW-0677">Repeat</keyword>
<evidence type="ECO:0000256" key="3">
    <source>
        <dbReference type="ARBA" id="ARBA00022884"/>
    </source>
</evidence>
<evidence type="ECO:0000256" key="1">
    <source>
        <dbReference type="ARBA" id="ARBA00022553"/>
    </source>
</evidence>
<dbReference type="Gene3D" id="3.30.70.330">
    <property type="match status" value="4"/>
</dbReference>
<dbReference type="InterPro" id="IPR021790">
    <property type="entry name" value="PTBP1-like_RRM2"/>
</dbReference>
<dbReference type="PROSITE" id="PS50102">
    <property type="entry name" value="RRM"/>
    <property type="match status" value="3"/>
</dbReference>
<dbReference type="CDD" id="cd12693">
    <property type="entry name" value="RRM2_PTBP1_like"/>
    <property type="match status" value="1"/>
</dbReference>
<dbReference type="PANTHER" id="PTHR15592">
    <property type="entry name" value="MATRIN 3/NUCLEAR PROTEIN 220-RELATED"/>
    <property type="match status" value="1"/>
</dbReference>
<keyword evidence="1" id="KW-0597">Phosphoprotein</keyword>
<accession>A0ABP0F939</accession>
<evidence type="ECO:0000313" key="7">
    <source>
        <dbReference type="Proteomes" id="UP001642483"/>
    </source>
</evidence>
<feature type="domain" description="RRM" evidence="5">
    <location>
        <begin position="370"/>
        <end position="444"/>
    </location>
</feature>
<keyword evidence="7" id="KW-1185">Reference proteome</keyword>
<organism evidence="6 7">
    <name type="scientific">Clavelina lepadiformis</name>
    <name type="common">Light-bulb sea squirt</name>
    <name type="synonym">Ascidia lepadiformis</name>
    <dbReference type="NCBI Taxonomy" id="159417"/>
    <lineage>
        <taxon>Eukaryota</taxon>
        <taxon>Metazoa</taxon>
        <taxon>Chordata</taxon>
        <taxon>Tunicata</taxon>
        <taxon>Ascidiacea</taxon>
        <taxon>Aplousobranchia</taxon>
        <taxon>Clavelinidae</taxon>
        <taxon>Clavelina</taxon>
    </lineage>
</organism>
<dbReference type="Pfam" id="PF13893">
    <property type="entry name" value="RRM_5"/>
    <property type="match status" value="2"/>
</dbReference>
<dbReference type="Pfam" id="PF11835">
    <property type="entry name" value="RRM_8"/>
    <property type="match status" value="1"/>
</dbReference>
<evidence type="ECO:0000256" key="4">
    <source>
        <dbReference type="PROSITE-ProRule" id="PRU00176"/>
    </source>
</evidence>
<keyword evidence="3 4" id="KW-0694">RNA-binding</keyword>
<feature type="domain" description="RRM" evidence="5">
    <location>
        <begin position="90"/>
        <end position="164"/>
    </location>
</feature>
<dbReference type="EMBL" id="CAWYQH010000024">
    <property type="protein sequence ID" value="CAK8676223.1"/>
    <property type="molecule type" value="Genomic_DNA"/>
</dbReference>
<protein>
    <recommendedName>
        <fullName evidence="5">RRM domain-containing protein</fullName>
    </recommendedName>
</protein>
<dbReference type="Proteomes" id="UP001642483">
    <property type="component" value="Unassembled WGS sequence"/>
</dbReference>
<reference evidence="6 7" key="1">
    <citation type="submission" date="2024-02" db="EMBL/GenBank/DDBJ databases">
        <authorList>
            <person name="Daric V."/>
            <person name="Darras S."/>
        </authorList>
    </citation>
    <scope>NUCLEOTIDE SEQUENCE [LARGE SCALE GENOMIC DNA]</scope>
</reference>
<name>A0ABP0F939_CLALP</name>